<protein>
    <submittedName>
        <fullName evidence="8">Myblike DNAbinding domain-containing protein</fullName>
    </submittedName>
</protein>
<dbReference type="InterPro" id="IPR051575">
    <property type="entry name" value="Myb-like_DNA-bd"/>
</dbReference>
<evidence type="ECO:0000256" key="1">
    <source>
        <dbReference type="ARBA" id="ARBA00023015"/>
    </source>
</evidence>
<accession>A0A9P6U8M9</accession>
<feature type="domain" description="Myb-like" evidence="6">
    <location>
        <begin position="556"/>
        <end position="607"/>
    </location>
</feature>
<feature type="region of interest" description="Disordered" evidence="5">
    <location>
        <begin position="504"/>
        <end position="525"/>
    </location>
</feature>
<proteinExistence type="predicted"/>
<dbReference type="CDD" id="cd00167">
    <property type="entry name" value="SANT"/>
    <property type="match status" value="2"/>
</dbReference>
<feature type="compositionally biased region" description="Basic and acidic residues" evidence="5">
    <location>
        <begin position="504"/>
        <end position="513"/>
    </location>
</feature>
<dbReference type="InterPro" id="IPR001005">
    <property type="entry name" value="SANT/Myb"/>
</dbReference>
<dbReference type="Gene3D" id="1.10.10.60">
    <property type="entry name" value="Homeodomain-like"/>
    <property type="match status" value="3"/>
</dbReference>
<dbReference type="PANTHER" id="PTHR46621">
    <property type="entry name" value="SNRNA-ACTIVATING PROTEIN COMPLEX SUBUNIT 4"/>
    <property type="match status" value="1"/>
</dbReference>
<dbReference type="SUPFAM" id="SSF46689">
    <property type="entry name" value="Homeodomain-like"/>
    <property type="match status" value="4"/>
</dbReference>
<dbReference type="GO" id="GO:0000978">
    <property type="term" value="F:RNA polymerase II cis-regulatory region sequence-specific DNA binding"/>
    <property type="evidence" value="ECO:0007669"/>
    <property type="project" value="TreeGrafter"/>
</dbReference>
<feature type="domain" description="Myb-like" evidence="6">
    <location>
        <begin position="242"/>
        <end position="294"/>
    </location>
</feature>
<evidence type="ECO:0000259" key="7">
    <source>
        <dbReference type="PROSITE" id="PS51294"/>
    </source>
</evidence>
<feature type="compositionally biased region" description="Low complexity" evidence="5">
    <location>
        <begin position="514"/>
        <end position="525"/>
    </location>
</feature>
<dbReference type="PANTHER" id="PTHR46621:SF1">
    <property type="entry name" value="SNRNA-ACTIVATING PROTEIN COMPLEX SUBUNIT 4"/>
    <property type="match status" value="1"/>
</dbReference>
<organism evidence="8 9">
    <name type="scientific">Actinomortierella ambigua</name>
    <dbReference type="NCBI Taxonomy" id="1343610"/>
    <lineage>
        <taxon>Eukaryota</taxon>
        <taxon>Fungi</taxon>
        <taxon>Fungi incertae sedis</taxon>
        <taxon>Mucoromycota</taxon>
        <taxon>Mortierellomycotina</taxon>
        <taxon>Mortierellomycetes</taxon>
        <taxon>Mortierellales</taxon>
        <taxon>Mortierellaceae</taxon>
        <taxon>Actinomortierella</taxon>
    </lineage>
</organism>
<dbReference type="SMART" id="SM00717">
    <property type="entry name" value="SANT"/>
    <property type="match status" value="7"/>
</dbReference>
<dbReference type="AlphaFoldDB" id="A0A9P6U8M9"/>
<keyword evidence="2" id="KW-0238">DNA-binding</keyword>
<keyword evidence="9" id="KW-1185">Reference proteome</keyword>
<evidence type="ECO:0000259" key="6">
    <source>
        <dbReference type="PROSITE" id="PS50090"/>
    </source>
</evidence>
<dbReference type="Pfam" id="PF00249">
    <property type="entry name" value="Myb_DNA-binding"/>
    <property type="match status" value="2"/>
</dbReference>
<keyword evidence="4" id="KW-0539">Nucleus</keyword>
<reference evidence="8" key="1">
    <citation type="journal article" date="2020" name="Fungal Divers.">
        <title>Resolving the Mortierellaceae phylogeny through synthesis of multi-gene phylogenetics and phylogenomics.</title>
        <authorList>
            <person name="Vandepol N."/>
            <person name="Liber J."/>
            <person name="Desiro A."/>
            <person name="Na H."/>
            <person name="Kennedy M."/>
            <person name="Barry K."/>
            <person name="Grigoriev I.V."/>
            <person name="Miller A.N."/>
            <person name="O'Donnell K."/>
            <person name="Stajich J.E."/>
            <person name="Bonito G."/>
        </authorList>
    </citation>
    <scope>NUCLEOTIDE SEQUENCE</scope>
    <source>
        <strain evidence="8">BC1065</strain>
    </source>
</reference>
<evidence type="ECO:0000256" key="4">
    <source>
        <dbReference type="ARBA" id="ARBA00023242"/>
    </source>
</evidence>
<dbReference type="EMBL" id="JAAAJB010000153">
    <property type="protein sequence ID" value="KAG0263921.1"/>
    <property type="molecule type" value="Genomic_DNA"/>
</dbReference>
<evidence type="ECO:0000256" key="5">
    <source>
        <dbReference type="SAM" id="MobiDB-lite"/>
    </source>
</evidence>
<feature type="domain" description="HTH myb-type" evidence="7">
    <location>
        <begin position="437"/>
        <end position="486"/>
    </location>
</feature>
<feature type="region of interest" description="Disordered" evidence="5">
    <location>
        <begin position="51"/>
        <end position="73"/>
    </location>
</feature>
<dbReference type="OrthoDB" id="2143914at2759"/>
<evidence type="ECO:0000256" key="2">
    <source>
        <dbReference type="ARBA" id="ARBA00023125"/>
    </source>
</evidence>
<dbReference type="GO" id="GO:0001006">
    <property type="term" value="F:RNA polymerase III type 3 promoter sequence-specific DNA binding"/>
    <property type="evidence" value="ECO:0007669"/>
    <property type="project" value="TreeGrafter"/>
</dbReference>
<dbReference type="InterPro" id="IPR009057">
    <property type="entry name" value="Homeodomain-like_sf"/>
</dbReference>
<evidence type="ECO:0000256" key="3">
    <source>
        <dbReference type="ARBA" id="ARBA00023163"/>
    </source>
</evidence>
<dbReference type="GO" id="GO:0042795">
    <property type="term" value="P:snRNA transcription by RNA polymerase II"/>
    <property type="evidence" value="ECO:0007669"/>
    <property type="project" value="TreeGrafter"/>
</dbReference>
<feature type="domain" description="HTH myb-type" evidence="7">
    <location>
        <begin position="249"/>
        <end position="298"/>
    </location>
</feature>
<keyword evidence="3" id="KW-0804">Transcription</keyword>
<dbReference type="PROSITE" id="PS50090">
    <property type="entry name" value="MYB_LIKE"/>
    <property type="match status" value="4"/>
</dbReference>
<sequence>MLMFGSSRGARALKLDRIPANVCPRQLPSTSKLAFQQRLFNFLRCQSSLSSSATHTDAPPQATAEAGTDADASVTKGAKTLHNRMAYRPKVSFTPEMDAELIRMHHEGKSWAAIASVLGIPYRTCHRRYAQHLDPKSTEWTPEDTAKLDELANKGIAWSEIARELNKSSIGCQVRWRATTRPSKDVNRTRHFDALQSHVLLRIVSEVGENDWKRVLREFMTHLGSNDMARVTAAQLRHQYYRLQRSFNPWTMDEETKLIQHVVEHGLEQWDKFAAEIGETHSAEECRLRWMALDMRNKKPTDKLWYRSEQSNFWRYWLHHGDNWPNIAYSMRKRTPDMCRRFFETATAHIDKSDPDKFQAEVRAMAERLSNYSTIIWSKEHSDQLYKTAEAMRLTNPMGRVTWSYTDNIMQLGIEPTQYKHHYYYLKSVHKLGGLSGTWTDSEVRQLVSAVQELGRDWTAISLRYMPHRNPKALCHKFKSVSHRGNYISEQEYFTLLETVKQEEEGQQRETMSESHGGSSSPSSSVKLSIDWERVAKALPGWTASECQQAYASSVRSILRSAQWTEEQDAKLMRTIQVVGKKDWVGVAREMRDMDSWTCRVRYAQLQSALKDAQKLENIDTKTEDGALVTPLEDHENIMAGQP</sequence>
<dbReference type="GO" id="GO:0042796">
    <property type="term" value="P:snRNA transcription by RNA polymerase III"/>
    <property type="evidence" value="ECO:0007669"/>
    <property type="project" value="TreeGrafter"/>
</dbReference>
<dbReference type="InterPro" id="IPR017930">
    <property type="entry name" value="Myb_dom"/>
</dbReference>
<feature type="domain" description="Myb-like" evidence="6">
    <location>
        <begin position="437"/>
        <end position="482"/>
    </location>
</feature>
<evidence type="ECO:0000313" key="8">
    <source>
        <dbReference type="EMBL" id="KAG0263921.1"/>
    </source>
</evidence>
<evidence type="ECO:0000313" key="9">
    <source>
        <dbReference type="Proteomes" id="UP000807716"/>
    </source>
</evidence>
<dbReference type="Pfam" id="PF13921">
    <property type="entry name" value="Myb_DNA-bind_6"/>
    <property type="match status" value="1"/>
</dbReference>
<name>A0A9P6U8M9_9FUNG</name>
<comment type="caution">
    <text evidence="8">The sequence shown here is derived from an EMBL/GenBank/DDBJ whole genome shotgun (WGS) entry which is preliminary data.</text>
</comment>
<gene>
    <name evidence="8" type="primary">SNAPC4_2</name>
    <name evidence="8" type="ORF">DFQ27_001573</name>
</gene>
<keyword evidence="1" id="KW-0805">Transcription regulation</keyword>
<dbReference type="PROSITE" id="PS51294">
    <property type="entry name" value="HTH_MYB"/>
    <property type="match status" value="2"/>
</dbReference>
<feature type="domain" description="Myb-like" evidence="6">
    <location>
        <begin position="132"/>
        <end position="180"/>
    </location>
</feature>
<dbReference type="GO" id="GO:0019185">
    <property type="term" value="C:snRNA-activating protein complex"/>
    <property type="evidence" value="ECO:0007669"/>
    <property type="project" value="TreeGrafter"/>
</dbReference>
<dbReference type="Proteomes" id="UP000807716">
    <property type="component" value="Unassembled WGS sequence"/>
</dbReference>